<keyword evidence="2" id="KW-1185">Reference proteome</keyword>
<dbReference type="InterPro" id="IPR019734">
    <property type="entry name" value="TPR_rpt"/>
</dbReference>
<dbReference type="OrthoDB" id="3349744at2"/>
<dbReference type="SUPFAM" id="SSF52540">
    <property type="entry name" value="P-loop containing nucleoside triphosphate hydrolases"/>
    <property type="match status" value="1"/>
</dbReference>
<dbReference type="InterPro" id="IPR027417">
    <property type="entry name" value="P-loop_NTPase"/>
</dbReference>
<reference evidence="1 2" key="1">
    <citation type="submission" date="2016-10" db="EMBL/GenBank/DDBJ databases">
        <authorList>
            <person name="de Groot N.N."/>
        </authorList>
    </citation>
    <scope>NUCLEOTIDE SEQUENCE [LARGE SCALE GENOMIC DNA]</scope>
    <source>
        <strain evidence="1 2">CGMCC 4.7037</strain>
    </source>
</reference>
<gene>
    <name evidence="1" type="ORF">SAMN05444920_126105</name>
</gene>
<dbReference type="GO" id="GO:0043531">
    <property type="term" value="F:ADP binding"/>
    <property type="evidence" value="ECO:0007669"/>
    <property type="project" value="InterPro"/>
</dbReference>
<evidence type="ECO:0000313" key="2">
    <source>
        <dbReference type="Proteomes" id="UP000236732"/>
    </source>
</evidence>
<dbReference type="InterPro" id="IPR011990">
    <property type="entry name" value="TPR-like_helical_dom_sf"/>
</dbReference>
<dbReference type="RefSeq" id="WP_103963485.1">
    <property type="nucleotide sequence ID" value="NZ_FNVT01000026.1"/>
</dbReference>
<dbReference type="Gene3D" id="1.25.40.10">
    <property type="entry name" value="Tetratricopeptide repeat domain"/>
    <property type="match status" value="1"/>
</dbReference>
<dbReference type="Proteomes" id="UP000236732">
    <property type="component" value="Unassembled WGS sequence"/>
</dbReference>
<dbReference type="PRINTS" id="PR00364">
    <property type="entry name" value="DISEASERSIST"/>
</dbReference>
<organism evidence="1 2">
    <name type="scientific">Nonomuraea solani</name>
    <dbReference type="NCBI Taxonomy" id="1144553"/>
    <lineage>
        <taxon>Bacteria</taxon>
        <taxon>Bacillati</taxon>
        <taxon>Actinomycetota</taxon>
        <taxon>Actinomycetes</taxon>
        <taxon>Streptosporangiales</taxon>
        <taxon>Streptosporangiaceae</taxon>
        <taxon>Nonomuraea</taxon>
    </lineage>
</organism>
<evidence type="ECO:0000313" key="1">
    <source>
        <dbReference type="EMBL" id="SEH02447.1"/>
    </source>
</evidence>
<sequence>MSAYGPRAVSVDGSNPGIIQTGDNVSATIVQTTGPAPAALAGLPAAHVGFVGRTDALSEVLGFLNPAGGGRSGVVVSAVAGMAGVGKTALALVAAHQAMDQGWFGGGVFFIDLRGYAPNPTERVHAAAAAGQLLRAMGVRDTDLPPTGEEQLGLYRSVLADRARKGRPVLVVTDNAATAGQVEPLLPAQLCHRLLITSRHTLALPAHLVDLTVLPEADAVDLLRTALQAGRTDSRVDAEPEPAAEIARLCGRLPLALQIIAALLRAEPDRPLTDMSAELADARHRLDALDSGDQDQRGRPLAVRTAFDLSYQHLLTDQPEQARLFRLLPLNPGPDISLPATAALTGALELVVRRQLAALARAHLLTTPVTGRWGMHDLVRLYADQHGRTQAAADQRERALDRLLGFYLRTADAADDHLRALPGQAVPDRFTGRDEAMTWFDAERANLVTAVTLAQATGRHRIAYRLPLCLNAYLSWRRALNDRLTINTIAVTANSHLGDRHSEGRSLNNLGSVLRQVRRFDEAITAHQDAATICRDLGDRHGEGRSLNNLGLVLRQVRRFDEAITAHQDAATIYRDLGDRHREGGALNNLGSALQQVRRFDDAIIAFKHAMSMFDSTKDDHSRAIAQANLIEAERQQADA</sequence>
<dbReference type="Gene3D" id="3.40.50.300">
    <property type="entry name" value="P-loop containing nucleotide triphosphate hydrolases"/>
    <property type="match status" value="1"/>
</dbReference>
<accession>A0A1H6EX75</accession>
<dbReference type="PANTHER" id="PTHR47691:SF3">
    <property type="entry name" value="HTH-TYPE TRANSCRIPTIONAL REGULATOR RV0890C-RELATED"/>
    <property type="match status" value="1"/>
</dbReference>
<dbReference type="PANTHER" id="PTHR47691">
    <property type="entry name" value="REGULATOR-RELATED"/>
    <property type="match status" value="1"/>
</dbReference>
<dbReference type="EMBL" id="FNVT01000026">
    <property type="protein sequence ID" value="SEH02447.1"/>
    <property type="molecule type" value="Genomic_DNA"/>
</dbReference>
<proteinExistence type="predicted"/>
<dbReference type="SMART" id="SM00028">
    <property type="entry name" value="TPR"/>
    <property type="match status" value="3"/>
</dbReference>
<protein>
    <submittedName>
        <fullName evidence="1">Tetratricopeptide repeat-containing protein</fullName>
    </submittedName>
</protein>
<dbReference type="AlphaFoldDB" id="A0A1H6EX75"/>
<name>A0A1H6EX75_9ACTN</name>
<dbReference type="Pfam" id="PF13424">
    <property type="entry name" value="TPR_12"/>
    <property type="match status" value="1"/>
</dbReference>
<dbReference type="SUPFAM" id="SSF48452">
    <property type="entry name" value="TPR-like"/>
    <property type="match status" value="1"/>
</dbReference>